<dbReference type="AlphaFoldDB" id="A0A4R4X6R1"/>
<keyword evidence="2" id="KW-1185">Reference proteome</keyword>
<dbReference type="Proteomes" id="UP000294543">
    <property type="component" value="Unassembled WGS sequence"/>
</dbReference>
<reference evidence="1 2" key="1">
    <citation type="submission" date="2019-03" db="EMBL/GenBank/DDBJ databases">
        <title>Draft genome sequences of novel Actinobacteria.</title>
        <authorList>
            <person name="Sahin N."/>
            <person name="Ay H."/>
            <person name="Saygin H."/>
        </authorList>
    </citation>
    <scope>NUCLEOTIDE SEQUENCE [LARGE SCALE GENOMIC DNA]</scope>
    <source>
        <strain evidence="1 2">KC712</strain>
    </source>
</reference>
<name>A0A4R4X6R1_9ACTN</name>
<comment type="caution">
    <text evidence="1">The sequence shown here is derived from an EMBL/GenBank/DDBJ whole genome shotgun (WGS) entry which is preliminary data.</text>
</comment>
<evidence type="ECO:0000313" key="1">
    <source>
        <dbReference type="EMBL" id="TDD25969.1"/>
    </source>
</evidence>
<organism evidence="1 2">
    <name type="scientific">Nonomuraea diastatica</name>
    <dbReference type="NCBI Taxonomy" id="1848329"/>
    <lineage>
        <taxon>Bacteria</taxon>
        <taxon>Bacillati</taxon>
        <taxon>Actinomycetota</taxon>
        <taxon>Actinomycetes</taxon>
        <taxon>Streptosporangiales</taxon>
        <taxon>Streptosporangiaceae</taxon>
        <taxon>Nonomuraea</taxon>
    </lineage>
</organism>
<dbReference type="EMBL" id="SMKP01000003">
    <property type="protein sequence ID" value="TDD25969.1"/>
    <property type="molecule type" value="Genomic_DNA"/>
</dbReference>
<dbReference type="RefSeq" id="WP_132503814.1">
    <property type="nucleotide sequence ID" value="NZ_SMKP01000003.1"/>
</dbReference>
<sequence length="104" mass="11650">MTWPPVFGDKGRLWVTTNDAVYQYVKSTGEFTTENANEGKVDVRLVKAIGDQQGTGQILRTRPKNGCGASWCTDTVEFFGGTASRTVRRPLAVRVSAWAWRLRR</sequence>
<dbReference type="OrthoDB" id="1007317at2"/>
<evidence type="ECO:0000313" key="2">
    <source>
        <dbReference type="Proteomes" id="UP000294543"/>
    </source>
</evidence>
<proteinExistence type="predicted"/>
<accession>A0A4R4X6R1</accession>
<protein>
    <submittedName>
        <fullName evidence="1">Uncharacterized protein</fullName>
    </submittedName>
</protein>
<gene>
    <name evidence="1" type="ORF">E1294_01610</name>
</gene>